<keyword evidence="1" id="KW-0732">Signal</keyword>
<dbReference type="PANTHER" id="PTHR35186:SF4">
    <property type="entry name" value="PRION-INHIBITION AND PROPAGATION HELO DOMAIN-CONTAINING PROTEIN"/>
    <property type="match status" value="1"/>
</dbReference>
<dbReference type="PANTHER" id="PTHR35186">
    <property type="entry name" value="ANK_REP_REGION DOMAIN-CONTAINING PROTEIN"/>
    <property type="match status" value="1"/>
</dbReference>
<sequence length="617" mass="70253">MSGVEVAGLVLGAFPLIITALEHYRDGFEPLYEWWTFESEFVNFIEEVKTQQDRFDNNLERLLSPFKFSDTQMNALLSQQSPEAWKGQDLQSGLMERLGRSYDSYMAICRKMNKTLRHLEKLVGIRDGASLYVAASKWNLEMHRLRVSFSKKKFKHVQLLRKYNIELKDLLSSNDKLAPFRRVRKEEHLMASLWNTRQHSQAFYTALKSRWDCTCGMSHESRIRLDVLDRDQRSTDPILHVLFMIPSIRKHVKVCTRELQKTSEQGATPKVTLPGHTLQELKNRFQQQSTVNKTLSGSSTSRAVGKGMLQSTFAMTPLQPLAVKGVMRSKKPHSQPTPSLTQSVSPVMATGSVATIQPHTDKLSRVQQMREIQNIRCSGMRDWMSDAGCFGYLAPTEAAGSPIYLYPDSEGMHPDNQLHATTLESILSSGQGEEANSRDFRMKRRLTCARTLAYAIPQFQSTSWLSSTWGKCDILFISSTTELTPTTTKLYISKTFPSDGPARSASQEDCERSLQCLGIIMLELIFKKSLESLTLRQKFFGHDGQPTEFTDHNTAKVWHSEVEGECGDSMSDVVRRCLNCSFGPQPDWNSKDFLDAYRTHVLEPFEKILEPWSKTKV</sequence>
<organism evidence="3 4">
    <name type="scientific">Paraphaeosphaeria minitans</name>
    <dbReference type="NCBI Taxonomy" id="565426"/>
    <lineage>
        <taxon>Eukaryota</taxon>
        <taxon>Fungi</taxon>
        <taxon>Dikarya</taxon>
        <taxon>Ascomycota</taxon>
        <taxon>Pezizomycotina</taxon>
        <taxon>Dothideomycetes</taxon>
        <taxon>Pleosporomycetidae</taxon>
        <taxon>Pleosporales</taxon>
        <taxon>Massarineae</taxon>
        <taxon>Didymosphaeriaceae</taxon>
        <taxon>Paraphaeosphaeria</taxon>
    </lineage>
</organism>
<feature type="chain" id="PRO_5040397123" description="DUF7580 domain-containing protein" evidence="1">
    <location>
        <begin position="21"/>
        <end position="617"/>
    </location>
</feature>
<evidence type="ECO:0000256" key="1">
    <source>
        <dbReference type="SAM" id="SignalP"/>
    </source>
</evidence>
<feature type="signal peptide" evidence="1">
    <location>
        <begin position="1"/>
        <end position="20"/>
    </location>
</feature>
<reference evidence="3" key="1">
    <citation type="journal article" date="2020" name="Mol. Plant Microbe Interact.">
        <title>Genome Sequence of the Biocontrol Agent Coniothyrium minitans strain Conio (IMI 134523).</title>
        <authorList>
            <person name="Patel D."/>
            <person name="Shittu T.A."/>
            <person name="Baroncelli R."/>
            <person name="Muthumeenakshi S."/>
            <person name="Osborne T.H."/>
            <person name="Janganan T.K."/>
            <person name="Sreenivasaprasad S."/>
        </authorList>
    </citation>
    <scope>NUCLEOTIDE SEQUENCE</scope>
    <source>
        <strain evidence="3">Conio</strain>
    </source>
</reference>
<evidence type="ECO:0000313" key="3">
    <source>
        <dbReference type="EMBL" id="KAF9739187.1"/>
    </source>
</evidence>
<evidence type="ECO:0000259" key="2">
    <source>
        <dbReference type="Pfam" id="PF24476"/>
    </source>
</evidence>
<dbReference type="OrthoDB" id="3565018at2759"/>
<proteinExistence type="predicted"/>
<feature type="domain" description="DUF7580" evidence="2">
    <location>
        <begin position="413"/>
        <end position="588"/>
    </location>
</feature>
<name>A0A9P6GNY0_9PLEO</name>
<dbReference type="Pfam" id="PF24476">
    <property type="entry name" value="DUF7580"/>
    <property type="match status" value="1"/>
</dbReference>
<protein>
    <recommendedName>
        <fullName evidence="2">DUF7580 domain-containing protein</fullName>
    </recommendedName>
</protein>
<dbReference type="InterPro" id="IPR056002">
    <property type="entry name" value="DUF7580"/>
</dbReference>
<gene>
    <name evidence="3" type="ORF">PMIN01_01821</name>
</gene>
<dbReference type="Proteomes" id="UP000756921">
    <property type="component" value="Unassembled WGS sequence"/>
</dbReference>
<dbReference type="AlphaFoldDB" id="A0A9P6GNY0"/>
<dbReference type="EMBL" id="WJXW01000002">
    <property type="protein sequence ID" value="KAF9739187.1"/>
    <property type="molecule type" value="Genomic_DNA"/>
</dbReference>
<keyword evidence="4" id="KW-1185">Reference proteome</keyword>
<comment type="caution">
    <text evidence="3">The sequence shown here is derived from an EMBL/GenBank/DDBJ whole genome shotgun (WGS) entry which is preliminary data.</text>
</comment>
<evidence type="ECO:0000313" key="4">
    <source>
        <dbReference type="Proteomes" id="UP000756921"/>
    </source>
</evidence>
<accession>A0A9P6GNY0</accession>